<keyword evidence="2" id="KW-1185">Reference proteome</keyword>
<name>A0ACA9LT12_9GLOM</name>
<evidence type="ECO:0000313" key="2">
    <source>
        <dbReference type="Proteomes" id="UP000789860"/>
    </source>
</evidence>
<accession>A0ACA9LT12</accession>
<dbReference type="EMBL" id="CAJVPM010007142">
    <property type="protein sequence ID" value="CAG8542431.1"/>
    <property type="molecule type" value="Genomic_DNA"/>
</dbReference>
<sequence length="125" mass="14587">MIRADLSSMTRSTLNLQLVDQLVRCNKLQCELARLYDIMQLKAIEKLINQIYNSNILLSISSDSDKNNLSQESDFEYKQIGNNNIQWEEIITNWLEILKDKQLEEDLDFNNLDKVDHPVASQDVK</sequence>
<dbReference type="Proteomes" id="UP000789860">
    <property type="component" value="Unassembled WGS sequence"/>
</dbReference>
<organism evidence="1 2">
    <name type="scientific">Scutellospora calospora</name>
    <dbReference type="NCBI Taxonomy" id="85575"/>
    <lineage>
        <taxon>Eukaryota</taxon>
        <taxon>Fungi</taxon>
        <taxon>Fungi incertae sedis</taxon>
        <taxon>Mucoromycota</taxon>
        <taxon>Glomeromycotina</taxon>
        <taxon>Glomeromycetes</taxon>
        <taxon>Diversisporales</taxon>
        <taxon>Gigasporaceae</taxon>
        <taxon>Scutellospora</taxon>
    </lineage>
</organism>
<proteinExistence type="predicted"/>
<evidence type="ECO:0000313" key="1">
    <source>
        <dbReference type="EMBL" id="CAG8542431.1"/>
    </source>
</evidence>
<reference evidence="1" key="1">
    <citation type="submission" date="2021-06" db="EMBL/GenBank/DDBJ databases">
        <authorList>
            <person name="Kallberg Y."/>
            <person name="Tangrot J."/>
            <person name="Rosling A."/>
        </authorList>
    </citation>
    <scope>NUCLEOTIDE SEQUENCE</scope>
    <source>
        <strain evidence="1">AU212A</strain>
    </source>
</reference>
<comment type="caution">
    <text evidence="1">The sequence shown here is derived from an EMBL/GenBank/DDBJ whole genome shotgun (WGS) entry which is preliminary data.</text>
</comment>
<gene>
    <name evidence="1" type="ORF">SCALOS_LOCUS4890</name>
</gene>
<protein>
    <submittedName>
        <fullName evidence="1">5970_t:CDS:1</fullName>
    </submittedName>
</protein>